<feature type="region of interest" description="Disordered" evidence="1">
    <location>
        <begin position="1"/>
        <end position="22"/>
    </location>
</feature>
<feature type="compositionally biased region" description="Polar residues" evidence="1">
    <location>
        <begin position="52"/>
        <end position="62"/>
    </location>
</feature>
<reference evidence="3" key="1">
    <citation type="submission" date="2016-05" db="EMBL/GenBank/DDBJ databases">
        <title>Comparative genomics of biotechnologically important yeasts.</title>
        <authorList>
            <consortium name="DOE Joint Genome Institute"/>
            <person name="Riley R."/>
            <person name="Haridas S."/>
            <person name="Wolfe K.H."/>
            <person name="Lopes M.R."/>
            <person name="Hittinger C.T."/>
            <person name="Goker M."/>
            <person name="Salamov A."/>
            <person name="Wisecaver J."/>
            <person name="Long T.M."/>
            <person name="Aerts A.L."/>
            <person name="Barry K."/>
            <person name="Choi C."/>
            <person name="Clum A."/>
            <person name="Coughlan A.Y."/>
            <person name="Deshpande S."/>
            <person name="Douglass A.P."/>
            <person name="Hanson S.J."/>
            <person name="Klenk H.-P."/>
            <person name="Labutti K."/>
            <person name="Lapidus A."/>
            <person name="Lindquist E."/>
            <person name="Lipzen A."/>
            <person name="Meier-Kolthoff J.P."/>
            <person name="Ohm R.A."/>
            <person name="Otillar R.P."/>
            <person name="Pangilinan J."/>
            <person name="Peng Y."/>
            <person name="Rokas A."/>
            <person name="Rosa C.A."/>
            <person name="Scheuner C."/>
            <person name="Sibirny A.A."/>
            <person name="Slot J.C."/>
            <person name="Stielow J.B."/>
            <person name="Sun H."/>
            <person name="Kurtzman C.P."/>
            <person name="Blackwell M."/>
            <person name="Grigoriev I.V."/>
            <person name="Jeffries T.W."/>
        </authorList>
    </citation>
    <scope>NUCLEOTIDE SEQUENCE [LARGE SCALE GENOMIC DNA]</scope>
    <source>
        <strain evidence="3">NRRL Y-17324</strain>
    </source>
</reference>
<gene>
    <name evidence="2" type="ORF">CANTADRAFT_26019</name>
</gene>
<evidence type="ECO:0000256" key="1">
    <source>
        <dbReference type="SAM" id="MobiDB-lite"/>
    </source>
</evidence>
<name>A0A1E4SHB6_9ASCO</name>
<protein>
    <submittedName>
        <fullName evidence="2">Uncharacterized protein</fullName>
    </submittedName>
</protein>
<evidence type="ECO:0000313" key="3">
    <source>
        <dbReference type="Proteomes" id="UP000094285"/>
    </source>
</evidence>
<accession>A0A1E4SHB6</accession>
<dbReference type="EMBL" id="KV453912">
    <property type="protein sequence ID" value="ODV78886.1"/>
    <property type="molecule type" value="Genomic_DNA"/>
</dbReference>
<dbReference type="GeneID" id="30981759"/>
<proteinExistence type="predicted"/>
<dbReference type="Proteomes" id="UP000094285">
    <property type="component" value="Unassembled WGS sequence"/>
</dbReference>
<dbReference type="RefSeq" id="XP_020064008.1">
    <property type="nucleotide sequence ID" value="XM_020207622.1"/>
</dbReference>
<dbReference type="AlphaFoldDB" id="A0A1E4SHB6"/>
<keyword evidence="3" id="KW-1185">Reference proteome</keyword>
<feature type="region of interest" description="Disordered" evidence="1">
    <location>
        <begin position="43"/>
        <end position="62"/>
    </location>
</feature>
<organism evidence="2 3">
    <name type="scientific">Suhomyces tanzawaensis NRRL Y-17324</name>
    <dbReference type="NCBI Taxonomy" id="984487"/>
    <lineage>
        <taxon>Eukaryota</taxon>
        <taxon>Fungi</taxon>
        <taxon>Dikarya</taxon>
        <taxon>Ascomycota</taxon>
        <taxon>Saccharomycotina</taxon>
        <taxon>Pichiomycetes</taxon>
        <taxon>Debaryomycetaceae</taxon>
        <taxon>Suhomyces</taxon>
    </lineage>
</organism>
<sequence length="62" mass="6798">MGFLPRDFPATPQPGSDSPRTYKYKFKSSLQLHLYNDTILQLQGGGAARSPPSHSDTRSSTS</sequence>
<evidence type="ECO:0000313" key="2">
    <source>
        <dbReference type="EMBL" id="ODV78886.1"/>
    </source>
</evidence>